<dbReference type="RefSeq" id="WP_153509237.1">
    <property type="nucleotide sequence ID" value="NZ_CP045652.1"/>
</dbReference>
<reference evidence="9 10" key="1">
    <citation type="submission" date="2019-10" db="EMBL/GenBank/DDBJ databases">
        <authorList>
            <person name="Dong K."/>
        </authorList>
    </citation>
    <scope>NUCLEOTIDE SEQUENCE [LARGE SCALE GENOMIC DNA]</scope>
    <source>
        <strain evidence="10">dk4302</strain>
    </source>
</reference>
<dbReference type="InterPro" id="IPR023996">
    <property type="entry name" value="TonB-dep_OMP_SusC/RagA"/>
</dbReference>
<evidence type="ECO:0000256" key="6">
    <source>
        <dbReference type="ARBA" id="ARBA00023237"/>
    </source>
</evidence>
<evidence type="ECO:0000256" key="1">
    <source>
        <dbReference type="ARBA" id="ARBA00004571"/>
    </source>
</evidence>
<evidence type="ECO:0000313" key="9">
    <source>
        <dbReference type="EMBL" id="QGA24915.1"/>
    </source>
</evidence>
<keyword evidence="10" id="KW-1185">Reference proteome</keyword>
<keyword evidence="6 7" id="KW-0998">Cell outer membrane</keyword>
<dbReference type="InterPro" id="IPR037066">
    <property type="entry name" value="Plug_dom_sf"/>
</dbReference>
<dbReference type="InterPro" id="IPR008969">
    <property type="entry name" value="CarboxyPept-like_regulatory"/>
</dbReference>
<dbReference type="Proteomes" id="UP000326921">
    <property type="component" value="Chromosome"/>
</dbReference>
<sequence length="1089" mass="119391">MQTDQLNKTNTFSYATTKQLIYKVEQCKNRLIDKQNFLKAAFIVPAVLFSQISFGYSSNVEKKSEFNKLTKEITSGALYSAGLQQEVTVKGVVTDASNAPIAGVSVMVKGTSIATSTDAKGAYEIEMPKGQTLVFRNIGFTDVELVISASGTRNVTLESSEQDIGEVVVVGYGSQQKKDVTGSIATVSMKNVRGQAIISPDQALTGQIAGVQVSTSNGTPGGGPKIQVRGIGAIGAGSQPLYVIDGFPVPASSSERSNPLATINPNDIESMTVLKDASATAIYGSRGSNGVVLINTKKGAVGKMKVDVAASSGLQQVPQKGRPNLMNAQEFAQFRKEAIEDKIRFEEGREPTLNDIPEEYRNPAALGAGVDWYDAVLRVAPMSDINVSLSGGNENIRSFVSAGYLNQTGTMLNTGFDRFSVRANVDGNISNKFKVGINLSPTLSYLKGGVNGQGRDEFFEITTPVAKIYNDDGSYVPYIQSPGSFGNPNPMMFLEQRVNKSTEMKLLMSSYAEYSILSNLKFKTTFNVDYLDESRETFRPSTIPNQNAPGLSIPSGGYYREQYLNWANENTLNYDLVLENGHSISALAGYSVQVQKNKGASFNGTQFPDDDIQTLNAAARITGGTAIEDWALLSYLARVNYSYKDKYVLTASYRADGSSRFGKDNRWGSFPSVAVGWRLSEEEFLKDKEWINELKLRASFGRSGNFNIANYASLSSIGTGNYVFGGVLAPGRTMNSLGNPMLGWERMKELNIGLDFATWNNRLTFTANYYKRNTLDLLLNTPVPQSSGFANVTENRGDVENKGFEFSVSSANIQRDRFTWTTDFNISFNRNKVIALGRSTDPIYSGQSSEGNFTNITRIGQPVGMIIGYVVEGIYQNQADLDKYPKFPGAIPGNLRMKDVDGDGEITPNDDFDVIGNPYPDFTWGMTNSFTFKNFDLRLMMVGAMGQEFLHATRFYTDNIDGVFNVRKEIADRWRSEDNPGSGLVPTTNGSGRGRVMYRDTHSLFIEKTDYLWVRNITLGYTLPKPVGGVVNNVRIYANLQNPFMISGYDGNPEGTNMNRGDTSPLVPGIDYGAYPVPRIYTLGLNFNF</sequence>
<gene>
    <name evidence="9" type="ORF">GFH32_00645</name>
</gene>
<comment type="similarity">
    <text evidence="7">Belongs to the TonB-dependent receptor family.</text>
</comment>
<keyword evidence="2 7" id="KW-0813">Transport</keyword>
<evidence type="ECO:0000256" key="4">
    <source>
        <dbReference type="ARBA" id="ARBA00022692"/>
    </source>
</evidence>
<dbReference type="NCBIfam" id="TIGR04056">
    <property type="entry name" value="OMP_RagA_SusC"/>
    <property type="match status" value="1"/>
</dbReference>
<evidence type="ECO:0000313" key="10">
    <source>
        <dbReference type="Proteomes" id="UP000326921"/>
    </source>
</evidence>
<dbReference type="NCBIfam" id="TIGR04057">
    <property type="entry name" value="SusC_RagA_signa"/>
    <property type="match status" value="1"/>
</dbReference>
<name>A0A5Q0Q4E5_9SPHI</name>
<feature type="domain" description="TonB-dependent receptor plug" evidence="8">
    <location>
        <begin position="177"/>
        <end position="291"/>
    </location>
</feature>
<dbReference type="EMBL" id="CP045652">
    <property type="protein sequence ID" value="QGA24915.1"/>
    <property type="molecule type" value="Genomic_DNA"/>
</dbReference>
<dbReference type="InterPro" id="IPR036942">
    <property type="entry name" value="Beta-barrel_TonB_sf"/>
</dbReference>
<dbReference type="Gene3D" id="2.40.170.20">
    <property type="entry name" value="TonB-dependent receptor, beta-barrel domain"/>
    <property type="match status" value="1"/>
</dbReference>
<dbReference type="Gene3D" id="2.60.40.1120">
    <property type="entry name" value="Carboxypeptidase-like, regulatory domain"/>
    <property type="match status" value="1"/>
</dbReference>
<comment type="subcellular location">
    <subcellularLocation>
        <location evidence="1 7">Cell outer membrane</location>
        <topology evidence="1 7">Multi-pass membrane protein</topology>
    </subcellularLocation>
</comment>
<evidence type="ECO:0000256" key="5">
    <source>
        <dbReference type="ARBA" id="ARBA00023136"/>
    </source>
</evidence>
<keyword evidence="5 7" id="KW-0472">Membrane</keyword>
<dbReference type="InterPro" id="IPR039426">
    <property type="entry name" value="TonB-dep_rcpt-like"/>
</dbReference>
<keyword evidence="4 7" id="KW-0812">Transmembrane</keyword>
<dbReference type="FunFam" id="2.170.130.10:FF:000008">
    <property type="entry name" value="SusC/RagA family TonB-linked outer membrane protein"/>
    <property type="match status" value="1"/>
</dbReference>
<evidence type="ECO:0000259" key="8">
    <source>
        <dbReference type="Pfam" id="PF07715"/>
    </source>
</evidence>
<evidence type="ECO:0000256" key="2">
    <source>
        <dbReference type="ARBA" id="ARBA00022448"/>
    </source>
</evidence>
<evidence type="ECO:0000256" key="3">
    <source>
        <dbReference type="ARBA" id="ARBA00022452"/>
    </source>
</evidence>
<proteinExistence type="inferred from homology"/>
<dbReference type="InterPro" id="IPR012910">
    <property type="entry name" value="Plug_dom"/>
</dbReference>
<dbReference type="SUPFAM" id="SSF49464">
    <property type="entry name" value="Carboxypeptidase regulatory domain-like"/>
    <property type="match status" value="1"/>
</dbReference>
<dbReference type="Pfam" id="PF13715">
    <property type="entry name" value="CarbopepD_reg_2"/>
    <property type="match status" value="1"/>
</dbReference>
<dbReference type="Pfam" id="PF07715">
    <property type="entry name" value="Plug"/>
    <property type="match status" value="1"/>
</dbReference>
<dbReference type="GO" id="GO:0009279">
    <property type="term" value="C:cell outer membrane"/>
    <property type="evidence" value="ECO:0007669"/>
    <property type="project" value="UniProtKB-SubCell"/>
</dbReference>
<dbReference type="Gene3D" id="2.170.130.10">
    <property type="entry name" value="TonB-dependent receptor, plug domain"/>
    <property type="match status" value="1"/>
</dbReference>
<protein>
    <submittedName>
        <fullName evidence="9">SusC/RagA family TonB-linked outer membrane protein</fullName>
    </submittedName>
</protein>
<keyword evidence="3 7" id="KW-1134">Transmembrane beta strand</keyword>
<evidence type="ECO:0000256" key="7">
    <source>
        <dbReference type="PROSITE-ProRule" id="PRU01360"/>
    </source>
</evidence>
<dbReference type="AlphaFoldDB" id="A0A5Q0Q4E5"/>
<dbReference type="InterPro" id="IPR023997">
    <property type="entry name" value="TonB-dep_OMP_SusC/RagA_CS"/>
</dbReference>
<dbReference type="KEGG" id="sphe:GFH32_00645"/>
<dbReference type="PROSITE" id="PS52016">
    <property type="entry name" value="TONB_DEPENDENT_REC_3"/>
    <property type="match status" value="1"/>
</dbReference>
<accession>A0A5Q0Q4E5</accession>
<dbReference type="SUPFAM" id="SSF56935">
    <property type="entry name" value="Porins"/>
    <property type="match status" value="1"/>
</dbReference>
<organism evidence="9 10">
    <name type="scientific">Sphingobacterium zhuxiongii</name>
    <dbReference type="NCBI Taxonomy" id="2662364"/>
    <lineage>
        <taxon>Bacteria</taxon>
        <taxon>Pseudomonadati</taxon>
        <taxon>Bacteroidota</taxon>
        <taxon>Sphingobacteriia</taxon>
        <taxon>Sphingobacteriales</taxon>
        <taxon>Sphingobacteriaceae</taxon>
        <taxon>Sphingobacterium</taxon>
    </lineage>
</organism>